<evidence type="ECO:0000313" key="2">
    <source>
        <dbReference type="Proteomes" id="UP000814128"/>
    </source>
</evidence>
<organism evidence="1 2">
    <name type="scientific">Vararia minispora EC-137</name>
    <dbReference type="NCBI Taxonomy" id="1314806"/>
    <lineage>
        <taxon>Eukaryota</taxon>
        <taxon>Fungi</taxon>
        <taxon>Dikarya</taxon>
        <taxon>Basidiomycota</taxon>
        <taxon>Agaricomycotina</taxon>
        <taxon>Agaricomycetes</taxon>
        <taxon>Russulales</taxon>
        <taxon>Lachnocladiaceae</taxon>
        <taxon>Vararia</taxon>
    </lineage>
</organism>
<accession>A0ACB8QC97</accession>
<gene>
    <name evidence="1" type="ORF">K488DRAFT_88814</name>
</gene>
<proteinExistence type="predicted"/>
<reference evidence="1" key="1">
    <citation type="submission" date="2021-02" db="EMBL/GenBank/DDBJ databases">
        <authorList>
            <consortium name="DOE Joint Genome Institute"/>
            <person name="Ahrendt S."/>
            <person name="Looney B.P."/>
            <person name="Miyauchi S."/>
            <person name="Morin E."/>
            <person name="Drula E."/>
            <person name="Courty P.E."/>
            <person name="Chicoki N."/>
            <person name="Fauchery L."/>
            <person name="Kohler A."/>
            <person name="Kuo A."/>
            <person name="Labutti K."/>
            <person name="Pangilinan J."/>
            <person name="Lipzen A."/>
            <person name="Riley R."/>
            <person name="Andreopoulos W."/>
            <person name="He G."/>
            <person name="Johnson J."/>
            <person name="Barry K.W."/>
            <person name="Grigoriev I.V."/>
            <person name="Nagy L."/>
            <person name="Hibbett D."/>
            <person name="Henrissat B."/>
            <person name="Matheny P.B."/>
            <person name="Labbe J."/>
            <person name="Martin F."/>
        </authorList>
    </citation>
    <scope>NUCLEOTIDE SEQUENCE</scope>
    <source>
        <strain evidence="1">EC-137</strain>
    </source>
</reference>
<dbReference type="Proteomes" id="UP000814128">
    <property type="component" value="Unassembled WGS sequence"/>
</dbReference>
<sequence length="548" mass="61206">MPSFDLSPAHWTHLITALEPNRVFARSLGPTEAAFYWDGEFAGTSDVAERTTIVLAPSLHLDSAEADSRRFRAIWVQLKRRFPLLAARVDELDGGDALRFVVEETRTRTVSEDYPDEFEYVAEADSDDVQRVLDRALNAPVRRICPRRGMAVISVLRRIDAPLGTYDVVTLASHAIADGMASATLTRTLCEVLARWPVSLDDPIPDLEGRLRMVPTVDSLHPRLSLSLARRRWRYAAARIIQARRVAAMKCGHTLPGHRVPTTPRTPAHTTTLRVHLSPPQTNCVVSAARAHAVSVAHILPALAHTALARILHRRKQKWRIGEEEWERRQVDVVHLGGPINVRPFLDPEWVEKGGAYEVNLSISFWAAQFPHVAPPLSQSDGAKNDIPPLSPARFWRLATRAKTAMLTHYRHPLFFDIVESALPVRAVRGRTAAETYRRIQNGEDVPLPLADPKAIVFGSILSSMGNMDRLAPSEFAGADGTTAIKRTAADLFLRCRPGELYLGMKTVGGVMEFYVYYDANVFDDDDAKEWLEAVREAAVYYCSHESQ</sequence>
<evidence type="ECO:0000313" key="1">
    <source>
        <dbReference type="EMBL" id="KAI0029369.1"/>
    </source>
</evidence>
<comment type="caution">
    <text evidence="1">The sequence shown here is derived from an EMBL/GenBank/DDBJ whole genome shotgun (WGS) entry which is preliminary data.</text>
</comment>
<protein>
    <submittedName>
        <fullName evidence="1">Uncharacterized protein</fullName>
    </submittedName>
</protein>
<reference evidence="1" key="2">
    <citation type="journal article" date="2022" name="New Phytol.">
        <title>Evolutionary transition to the ectomycorrhizal habit in the genomes of a hyperdiverse lineage of mushroom-forming fungi.</title>
        <authorList>
            <person name="Looney B."/>
            <person name="Miyauchi S."/>
            <person name="Morin E."/>
            <person name="Drula E."/>
            <person name="Courty P.E."/>
            <person name="Kohler A."/>
            <person name="Kuo A."/>
            <person name="LaButti K."/>
            <person name="Pangilinan J."/>
            <person name="Lipzen A."/>
            <person name="Riley R."/>
            <person name="Andreopoulos W."/>
            <person name="He G."/>
            <person name="Johnson J."/>
            <person name="Nolan M."/>
            <person name="Tritt A."/>
            <person name="Barry K.W."/>
            <person name="Grigoriev I.V."/>
            <person name="Nagy L.G."/>
            <person name="Hibbett D."/>
            <person name="Henrissat B."/>
            <person name="Matheny P.B."/>
            <person name="Labbe J."/>
            <person name="Martin F.M."/>
        </authorList>
    </citation>
    <scope>NUCLEOTIDE SEQUENCE</scope>
    <source>
        <strain evidence="1">EC-137</strain>
    </source>
</reference>
<dbReference type="EMBL" id="MU273681">
    <property type="protein sequence ID" value="KAI0029369.1"/>
    <property type="molecule type" value="Genomic_DNA"/>
</dbReference>
<keyword evidence="2" id="KW-1185">Reference proteome</keyword>
<name>A0ACB8QC97_9AGAM</name>